<dbReference type="InterPro" id="IPR023136">
    <property type="entry name" value="Api92-like_dom_sf"/>
</dbReference>
<organism evidence="3 4">
    <name type="scientific">Serratia fonticola</name>
    <dbReference type="NCBI Taxonomy" id="47917"/>
    <lineage>
        <taxon>Bacteria</taxon>
        <taxon>Pseudomonadati</taxon>
        <taxon>Pseudomonadota</taxon>
        <taxon>Gammaproteobacteria</taxon>
        <taxon>Enterobacterales</taxon>
        <taxon>Yersiniaceae</taxon>
        <taxon>Serratia</taxon>
    </lineage>
</organism>
<dbReference type="EMBL" id="JACNYO010000026">
    <property type="protein sequence ID" value="MBC3214608.1"/>
    <property type="molecule type" value="Genomic_DNA"/>
</dbReference>
<feature type="domain" description="DUF1281" evidence="1">
    <location>
        <begin position="1"/>
        <end position="162"/>
    </location>
</feature>
<dbReference type="Gene3D" id="3.30.70.1270">
    <property type="entry name" value="Api92-like domains"/>
    <property type="match status" value="1"/>
</dbReference>
<evidence type="ECO:0000259" key="2">
    <source>
        <dbReference type="Pfam" id="PF18406"/>
    </source>
</evidence>
<gene>
    <name evidence="3" type="ORF">H8J20_20940</name>
</gene>
<accession>A0AAW3WUI2</accession>
<dbReference type="Pfam" id="PF18406">
    <property type="entry name" value="DUF1281_C"/>
    <property type="match status" value="1"/>
</dbReference>
<name>A0AAW3WUI2_SERFO</name>
<dbReference type="Proteomes" id="UP000659084">
    <property type="component" value="Unassembled WGS sequence"/>
</dbReference>
<sequence>MFIAGVAGRLKPGIEMQYLPYPALTAHGSTEPTEASLAFGGWVEMLESNVWLDKPCCHYIDQYYRATGLAGLKWDNLTAVEQARVDAVMRSKSHDWSHLWSRKVNRGELFDMLEAEPEGEMFDLLLIIPTRLACELNGFNGRLLEKVQSAYDFYSANYGIKWPSASQAEITSGHGWLEIDIDTPWSPPDESVMEALSDKWGCTIDHYFSEAGCDYCGYRRYEEGRLVDCVDDSLEYDDEDEHGWSDVIGPDWLLGNVAHYGG</sequence>
<dbReference type="RefSeq" id="WP_179253366.1">
    <property type="nucleotide sequence ID" value="NZ_JACBIV010000020.1"/>
</dbReference>
<dbReference type="InterPro" id="IPR009694">
    <property type="entry name" value="DUF1281"/>
</dbReference>
<dbReference type="Pfam" id="PF06924">
    <property type="entry name" value="DUF1281"/>
    <property type="match status" value="1"/>
</dbReference>
<comment type="caution">
    <text evidence="3">The sequence shown here is derived from an EMBL/GenBank/DDBJ whole genome shotgun (WGS) entry which is preliminary data.</text>
</comment>
<protein>
    <submittedName>
        <fullName evidence="3">DUF1281 domain-containing protein</fullName>
    </submittedName>
</protein>
<evidence type="ECO:0000259" key="1">
    <source>
        <dbReference type="Pfam" id="PF06924"/>
    </source>
</evidence>
<dbReference type="InterPro" id="IPR041329">
    <property type="entry name" value="YubB_C"/>
</dbReference>
<evidence type="ECO:0000313" key="4">
    <source>
        <dbReference type="Proteomes" id="UP000659084"/>
    </source>
</evidence>
<feature type="domain" description="YubB ferredoxin-like" evidence="2">
    <location>
        <begin position="175"/>
        <end position="241"/>
    </location>
</feature>
<dbReference type="AlphaFoldDB" id="A0AAW3WUI2"/>
<evidence type="ECO:0000313" key="3">
    <source>
        <dbReference type="EMBL" id="MBC3214608.1"/>
    </source>
</evidence>
<dbReference type="SUPFAM" id="SSF160940">
    <property type="entry name" value="Api92-like"/>
    <property type="match status" value="1"/>
</dbReference>
<reference evidence="3" key="1">
    <citation type="submission" date="2020-08" db="EMBL/GenBank/DDBJ databases">
        <title>Food and environmental bacterial isolates.</title>
        <authorList>
            <person name="Richter L."/>
            <person name="Du Plessis E.M."/>
            <person name="Duvenage S."/>
            <person name="Allam M."/>
            <person name="Korsten L."/>
        </authorList>
    </citation>
    <scope>NUCLEOTIDE SEQUENCE</scope>
    <source>
        <strain evidence="3">UPMP2127</strain>
    </source>
</reference>
<dbReference type="Gene3D" id="1.10.3530.10">
    <property type="entry name" value="Api92-like"/>
    <property type="match status" value="1"/>
</dbReference>
<proteinExistence type="predicted"/>